<accession>A0A5R9KBH4</accession>
<reference evidence="5 6" key="1">
    <citation type="submission" date="2019-05" db="EMBL/GenBank/DDBJ databases">
        <authorList>
            <person name="Qu J.-H."/>
        </authorList>
    </citation>
    <scope>NUCLEOTIDE SEQUENCE [LARGE SCALE GENOMIC DNA]</scope>
    <source>
        <strain evidence="5 6">Z12</strain>
    </source>
</reference>
<comment type="caution">
    <text evidence="5">The sequence shown here is derived from an EMBL/GenBank/DDBJ whole genome shotgun (WGS) entry which is preliminary data.</text>
</comment>
<dbReference type="AlphaFoldDB" id="A0A5R9KBH4"/>
<evidence type="ECO:0000313" key="6">
    <source>
        <dbReference type="Proteomes" id="UP000309788"/>
    </source>
</evidence>
<proteinExistence type="predicted"/>
<comment type="subcellular location">
    <subcellularLocation>
        <location evidence="1">Secreted</location>
    </subcellularLocation>
</comment>
<dbReference type="EMBL" id="VCEI01000025">
    <property type="protein sequence ID" value="TLU92125.1"/>
    <property type="molecule type" value="Genomic_DNA"/>
</dbReference>
<dbReference type="Pfam" id="PF24517">
    <property type="entry name" value="CBM96"/>
    <property type="match status" value="1"/>
</dbReference>
<keyword evidence="6" id="KW-1185">Reference proteome</keyword>
<sequence length="109" mass="12130">MYGQGYFRIRANKSVFTGGRAARCHDRSIQRPVADSDVSYGTNANKNYGNQPTLNVKATSVPELRRVSYLKFSLAAFSDMTNAKFRLYGYNHQAGTKVDLNLAGLDNDD</sequence>
<evidence type="ECO:0000313" key="5">
    <source>
        <dbReference type="EMBL" id="TLU92125.1"/>
    </source>
</evidence>
<dbReference type="Proteomes" id="UP000309788">
    <property type="component" value="Unassembled WGS sequence"/>
</dbReference>
<keyword evidence="3" id="KW-0732">Signal</keyword>
<evidence type="ECO:0000259" key="4">
    <source>
        <dbReference type="Pfam" id="PF24517"/>
    </source>
</evidence>
<feature type="domain" description="Carbohydrate-binding module family 96" evidence="4">
    <location>
        <begin position="31"/>
        <end position="108"/>
    </location>
</feature>
<gene>
    <name evidence="5" type="ORF">FEM55_15365</name>
</gene>
<organism evidence="5 6">
    <name type="scientific">Dyadobacter sediminis</name>
    <dbReference type="NCBI Taxonomy" id="1493691"/>
    <lineage>
        <taxon>Bacteria</taxon>
        <taxon>Pseudomonadati</taxon>
        <taxon>Bacteroidota</taxon>
        <taxon>Cytophagia</taxon>
        <taxon>Cytophagales</taxon>
        <taxon>Spirosomataceae</taxon>
        <taxon>Dyadobacter</taxon>
    </lineage>
</organism>
<evidence type="ECO:0000256" key="3">
    <source>
        <dbReference type="ARBA" id="ARBA00022729"/>
    </source>
</evidence>
<keyword evidence="2" id="KW-0964">Secreted</keyword>
<dbReference type="OrthoDB" id="721713at2"/>
<name>A0A5R9KBH4_9BACT</name>
<evidence type="ECO:0000256" key="1">
    <source>
        <dbReference type="ARBA" id="ARBA00004613"/>
    </source>
</evidence>
<evidence type="ECO:0000256" key="2">
    <source>
        <dbReference type="ARBA" id="ARBA00022525"/>
    </source>
</evidence>
<protein>
    <submittedName>
        <fullName evidence="5">DNRLRE domain-containing protein</fullName>
    </submittedName>
</protein>
<dbReference type="InterPro" id="IPR055372">
    <property type="entry name" value="CBM96"/>
</dbReference>
<dbReference type="NCBIfam" id="NF033679">
    <property type="entry name" value="DNRLRE_dom"/>
    <property type="match status" value="1"/>
</dbReference>
<dbReference type="GO" id="GO:0005576">
    <property type="term" value="C:extracellular region"/>
    <property type="evidence" value="ECO:0007669"/>
    <property type="project" value="UniProtKB-SubCell"/>
</dbReference>